<gene>
    <name evidence="1" type="ORF">EV644_116164</name>
</gene>
<protein>
    <submittedName>
        <fullName evidence="1">Uncharacterized protein</fullName>
    </submittedName>
</protein>
<keyword evidence="2" id="KW-1185">Reference proteome</keyword>
<evidence type="ECO:0000313" key="2">
    <source>
        <dbReference type="Proteomes" id="UP000295818"/>
    </source>
</evidence>
<evidence type="ECO:0000313" key="1">
    <source>
        <dbReference type="EMBL" id="TCO16790.1"/>
    </source>
</evidence>
<accession>A0ABY2BD74</accession>
<proteinExistence type="predicted"/>
<name>A0ABY2BD74_9ACTN</name>
<sequence>MGWQKRDFYLGPHATQLFDTRGNAGTTAWLNGTRITGYPSPAMKSG</sequence>
<comment type="caution">
    <text evidence="1">The sequence shown here is derived from an EMBL/GenBank/DDBJ whole genome shotgun (WGS) entry which is preliminary data.</text>
</comment>
<organism evidence="1 2">
    <name type="scientific">Kribbella orskensis</name>
    <dbReference type="NCBI Taxonomy" id="2512216"/>
    <lineage>
        <taxon>Bacteria</taxon>
        <taxon>Bacillati</taxon>
        <taxon>Actinomycetota</taxon>
        <taxon>Actinomycetes</taxon>
        <taxon>Propionibacteriales</taxon>
        <taxon>Kribbellaceae</taxon>
        <taxon>Kribbella</taxon>
    </lineage>
</organism>
<dbReference type="Proteomes" id="UP000295818">
    <property type="component" value="Unassembled WGS sequence"/>
</dbReference>
<reference evidence="1 2" key="1">
    <citation type="journal article" date="2015" name="Stand. Genomic Sci.">
        <title>Genomic Encyclopedia of Bacterial and Archaeal Type Strains, Phase III: the genomes of soil and plant-associated and newly described type strains.</title>
        <authorList>
            <person name="Whitman W.B."/>
            <person name="Woyke T."/>
            <person name="Klenk H.P."/>
            <person name="Zhou Y."/>
            <person name="Lilburn T.G."/>
            <person name="Beck B.J."/>
            <person name="De Vos P."/>
            <person name="Vandamme P."/>
            <person name="Eisen J.A."/>
            <person name="Garrity G."/>
            <person name="Hugenholtz P."/>
            <person name="Kyrpides N.C."/>
        </authorList>
    </citation>
    <scope>NUCLEOTIDE SEQUENCE [LARGE SCALE GENOMIC DNA]</scope>
    <source>
        <strain evidence="1 2">VKM Ac-2538</strain>
    </source>
</reference>
<dbReference type="EMBL" id="SLWM01000016">
    <property type="protein sequence ID" value="TCO16790.1"/>
    <property type="molecule type" value="Genomic_DNA"/>
</dbReference>